<accession>K5UM96</accession>
<evidence type="ECO:0000313" key="2">
    <source>
        <dbReference type="EMBL" id="EKM50796.1"/>
    </source>
</evidence>
<evidence type="ECO:0000313" key="3">
    <source>
        <dbReference type="Proteomes" id="UP000008370"/>
    </source>
</evidence>
<dbReference type="InParanoid" id="K5UM96"/>
<dbReference type="GeneID" id="18913403"/>
<name>K5UM96_PHACS</name>
<dbReference type="HOGENOM" id="CLU_442862_0_0_1"/>
<sequence>MSRHTLSFNSLHPNGTSRARINDLPPELLEDIFCTWRRSLWTEATGHWWWNAHAWIKTLAMCRYWYAVALRCTKLWSYIQLDCPGAAKAYLERSGSAPLYVMGQVEDIVGHRFKSLVLVLRELPRIHSLNLRYGPSVFDNNILYWLLYGTTALCLRSVCLGYTFPSQVVMYNLLPLPWKTAQTTHLEFRDFGTSSVIPALLPTITHLRLLNPLEPWSVLDITGLCHALREMHLLQSLELTDRDSDMHRTWASAMPERISLPALRSLRIEGRPTQCQVLLHTLHFPATTTISIFQYIPVETEDDRLNVPASSRNEVIRAYASTISRAGQLDDSLVATLSFRTRYIPDLYTDSASRFRITFEAWPQDMGATGFKFAARTPTFQLETVLSDADLLLRAVCGTLRLDSVRAFYLGDIPNVSRRCWIAALRHMARLRTLCVVGAAADELPEALFARLRHATPAVVGDGALRGPLLCPALERLVLRNVVWQPYHSTNTAPRCLAHACADALTGGALGTRLRRCLLGRRVRGAALRRLNIVRAINFGEDEREKIREAVQEVVWDGVFEDREVESGESDEDITDRSDSGRSRSGDGGSSEHSGSELDSDSDASDDEDYDDEDYNI</sequence>
<organism evidence="2 3">
    <name type="scientific">Phanerochaete carnosa (strain HHB-10118-sp)</name>
    <name type="common">White-rot fungus</name>
    <name type="synonym">Peniophora carnosa</name>
    <dbReference type="NCBI Taxonomy" id="650164"/>
    <lineage>
        <taxon>Eukaryota</taxon>
        <taxon>Fungi</taxon>
        <taxon>Dikarya</taxon>
        <taxon>Basidiomycota</taxon>
        <taxon>Agaricomycotina</taxon>
        <taxon>Agaricomycetes</taxon>
        <taxon>Polyporales</taxon>
        <taxon>Phanerochaetaceae</taxon>
        <taxon>Phanerochaete</taxon>
    </lineage>
</organism>
<dbReference type="OrthoDB" id="2983228at2759"/>
<gene>
    <name evidence="2" type="ORF">PHACADRAFT_213670</name>
</gene>
<dbReference type="Gene3D" id="3.80.10.10">
    <property type="entry name" value="Ribonuclease Inhibitor"/>
    <property type="match status" value="1"/>
</dbReference>
<protein>
    <recommendedName>
        <fullName evidence="4">F-box domain-containing protein</fullName>
    </recommendedName>
</protein>
<feature type="region of interest" description="Disordered" evidence="1">
    <location>
        <begin position="562"/>
        <end position="617"/>
    </location>
</feature>
<evidence type="ECO:0000256" key="1">
    <source>
        <dbReference type="SAM" id="MobiDB-lite"/>
    </source>
</evidence>
<feature type="compositionally biased region" description="Basic and acidic residues" evidence="1">
    <location>
        <begin position="575"/>
        <end position="585"/>
    </location>
</feature>
<keyword evidence="3" id="KW-1185">Reference proteome</keyword>
<feature type="compositionally biased region" description="Acidic residues" evidence="1">
    <location>
        <begin position="598"/>
        <end position="617"/>
    </location>
</feature>
<dbReference type="EMBL" id="JH930478">
    <property type="protein sequence ID" value="EKM50796.1"/>
    <property type="molecule type" value="Genomic_DNA"/>
</dbReference>
<dbReference type="Proteomes" id="UP000008370">
    <property type="component" value="Unassembled WGS sequence"/>
</dbReference>
<dbReference type="InterPro" id="IPR032675">
    <property type="entry name" value="LRR_dom_sf"/>
</dbReference>
<proteinExistence type="predicted"/>
<evidence type="ECO:0008006" key="4">
    <source>
        <dbReference type="Google" id="ProtNLM"/>
    </source>
</evidence>
<dbReference type="KEGG" id="pco:PHACADRAFT_213670"/>
<reference evidence="2 3" key="1">
    <citation type="journal article" date="2012" name="BMC Genomics">
        <title>Comparative genomics of the white-rot fungi, Phanerochaete carnosa and P. chrysosporium, to elucidate the genetic basis of the distinct wood types they colonize.</title>
        <authorList>
            <person name="Suzuki H."/>
            <person name="MacDonald J."/>
            <person name="Syed K."/>
            <person name="Salamov A."/>
            <person name="Hori C."/>
            <person name="Aerts A."/>
            <person name="Henrissat B."/>
            <person name="Wiebenga A."/>
            <person name="vanKuyk P.A."/>
            <person name="Barry K."/>
            <person name="Lindquist E."/>
            <person name="LaButti K."/>
            <person name="Lapidus A."/>
            <person name="Lucas S."/>
            <person name="Coutinho P."/>
            <person name="Gong Y."/>
            <person name="Samejima M."/>
            <person name="Mahadevan R."/>
            <person name="Abou-Zaid M."/>
            <person name="de Vries R.P."/>
            <person name="Igarashi K."/>
            <person name="Yadav J.S."/>
            <person name="Grigoriev I.V."/>
            <person name="Master E.R."/>
        </authorList>
    </citation>
    <scope>NUCLEOTIDE SEQUENCE [LARGE SCALE GENOMIC DNA]</scope>
    <source>
        <strain evidence="2 3">HHB-10118-sp</strain>
    </source>
</reference>
<dbReference type="RefSeq" id="XP_007401056.1">
    <property type="nucleotide sequence ID" value="XM_007400994.1"/>
</dbReference>
<dbReference type="SUPFAM" id="SSF52047">
    <property type="entry name" value="RNI-like"/>
    <property type="match status" value="1"/>
</dbReference>
<dbReference type="AlphaFoldDB" id="K5UM96"/>